<dbReference type="Proteomes" id="UP000783686">
    <property type="component" value="Unassembled WGS sequence"/>
</dbReference>
<dbReference type="PANTHER" id="PTHR44590:SF4">
    <property type="entry name" value="CARBOXYLIC ESTER HYDROLASE"/>
    <property type="match status" value="1"/>
</dbReference>
<dbReference type="InterPro" id="IPR002018">
    <property type="entry name" value="CarbesteraseB"/>
</dbReference>
<proteinExistence type="predicted"/>
<dbReference type="PANTHER" id="PTHR44590">
    <property type="entry name" value="CARBOXYLIC ESTER HYDROLASE-RELATED"/>
    <property type="match status" value="1"/>
</dbReference>
<dbReference type="SUPFAM" id="SSF53474">
    <property type="entry name" value="alpha/beta-Hydrolases"/>
    <property type="match status" value="1"/>
</dbReference>
<dbReference type="Gene3D" id="3.40.50.1820">
    <property type="entry name" value="alpha/beta hydrolase"/>
    <property type="match status" value="1"/>
</dbReference>
<keyword evidence="3" id="KW-1185">Reference proteome</keyword>
<reference evidence="2" key="1">
    <citation type="submission" date="2020-09" db="EMBL/GenBank/DDBJ databases">
        <authorList>
            <person name="Kikuchi T."/>
        </authorList>
    </citation>
    <scope>NUCLEOTIDE SEQUENCE</scope>
    <source>
        <strain evidence="2">SH1</strain>
    </source>
</reference>
<dbReference type="EMBL" id="CAJFDH010000005">
    <property type="protein sequence ID" value="CAD5225532.1"/>
    <property type="molecule type" value="Genomic_DNA"/>
</dbReference>
<feature type="domain" description="Carboxylesterase type B" evidence="1">
    <location>
        <begin position="38"/>
        <end position="532"/>
    </location>
</feature>
<evidence type="ECO:0000259" key="1">
    <source>
        <dbReference type="Pfam" id="PF00135"/>
    </source>
</evidence>
<dbReference type="Proteomes" id="UP000614601">
    <property type="component" value="Unassembled WGS sequence"/>
</dbReference>
<protein>
    <recommendedName>
        <fullName evidence="1">Carboxylesterase type B domain-containing protein</fullName>
    </recommendedName>
</protein>
<evidence type="ECO:0000313" key="2">
    <source>
        <dbReference type="EMBL" id="CAD5225532.1"/>
    </source>
</evidence>
<name>A0A811LCX5_9BILA</name>
<dbReference type="EMBL" id="CAJFCW020000005">
    <property type="protein sequence ID" value="CAG9121028.1"/>
    <property type="molecule type" value="Genomic_DNA"/>
</dbReference>
<accession>A0A811LCX5</accession>
<gene>
    <name evidence="2" type="ORF">BOKJ2_LOCUS11625</name>
</gene>
<dbReference type="OrthoDB" id="6846267at2759"/>
<dbReference type="AlphaFoldDB" id="A0A811LCX5"/>
<comment type="caution">
    <text evidence="2">The sequence shown here is derived from an EMBL/GenBank/DDBJ whole genome shotgun (WGS) entry which is preliminary data.</text>
</comment>
<sequence>MLFNPIDSFYHFVKNISNIISNKKPGVEFGVPDDTPGPVVRIDSGLVEGFVHKTINGDANCFLSIPYAGPTERFERAQPPQPWNKVFKAKKFGFVSVPHHDVATKWEYHEDSLTVSVLAPAEKREGGYPVVFFSHPSAFSLASAKTMRYEGFCENIVSQGCVFVMFQYRYGYLGFASTGDSVLPGNLGLHDQILALDWTLKNIHVFGGDSNNITAWGMSTGGICSSLLAISPKTQRHFRGHIQNSGGILEPSLFGNHVVLETRKLARALGCTSDDSEEIKRWLKKATIKELMDAQEKIGITRDMFKFRWVPRLDGDLFSEDLPELIKKAKPVPCFSGYTTDEMLYFYNGFLKDGANLYVDEEKLNKFDKNELIHKVRNLLFTEEDYGPNHKAIANKVLDFYITEDAPKHKDPIYWLHIERRLLSHLAILVPMYMENKLKADSGWPVYVYQNAHWREEHFDPKDKTAPLRGCMHVSEMKQFCGAPVPTKYEMNEDDLKHKHALVQSHINFFKTGNPSFDDVEWPQVTSENYCVNVALLPESKINPKFEGDQKALEFWLGMIEEFGDSVIRTIHGGQM</sequence>
<evidence type="ECO:0000313" key="3">
    <source>
        <dbReference type="Proteomes" id="UP000614601"/>
    </source>
</evidence>
<dbReference type="InterPro" id="IPR029058">
    <property type="entry name" value="AB_hydrolase_fold"/>
</dbReference>
<dbReference type="Pfam" id="PF00135">
    <property type="entry name" value="COesterase"/>
    <property type="match status" value="1"/>
</dbReference>
<organism evidence="2 3">
    <name type="scientific">Bursaphelenchus okinawaensis</name>
    <dbReference type="NCBI Taxonomy" id="465554"/>
    <lineage>
        <taxon>Eukaryota</taxon>
        <taxon>Metazoa</taxon>
        <taxon>Ecdysozoa</taxon>
        <taxon>Nematoda</taxon>
        <taxon>Chromadorea</taxon>
        <taxon>Rhabditida</taxon>
        <taxon>Tylenchina</taxon>
        <taxon>Tylenchomorpha</taxon>
        <taxon>Aphelenchoidea</taxon>
        <taxon>Aphelenchoididae</taxon>
        <taxon>Bursaphelenchus</taxon>
    </lineage>
</organism>